<dbReference type="RefSeq" id="WP_183442757.1">
    <property type="nucleotide sequence ID" value="NZ_JACHXD010000013.1"/>
</dbReference>
<evidence type="ECO:0000256" key="1">
    <source>
        <dbReference type="SAM" id="Phobius"/>
    </source>
</evidence>
<dbReference type="InterPro" id="IPR002656">
    <property type="entry name" value="Acyl_transf_3_dom"/>
</dbReference>
<evidence type="ECO:0000313" key="4">
    <source>
        <dbReference type="Proteomes" id="UP000541535"/>
    </source>
</evidence>
<dbReference type="Pfam" id="PF01757">
    <property type="entry name" value="Acyl_transf_3"/>
    <property type="match status" value="1"/>
</dbReference>
<feature type="transmembrane region" description="Helical" evidence="1">
    <location>
        <begin position="262"/>
        <end position="280"/>
    </location>
</feature>
<dbReference type="InterPro" id="IPR050879">
    <property type="entry name" value="Acyltransferase_3"/>
</dbReference>
<protein>
    <recommendedName>
        <fullName evidence="2">Acyltransferase 3 domain-containing protein</fullName>
    </recommendedName>
</protein>
<dbReference type="AlphaFoldDB" id="A0A7W5BDM9"/>
<dbReference type="GO" id="GO:0016747">
    <property type="term" value="F:acyltransferase activity, transferring groups other than amino-acyl groups"/>
    <property type="evidence" value="ECO:0007669"/>
    <property type="project" value="InterPro"/>
</dbReference>
<dbReference type="PANTHER" id="PTHR23028:SF131">
    <property type="entry name" value="BLR2367 PROTEIN"/>
    <property type="match status" value="1"/>
</dbReference>
<dbReference type="PANTHER" id="PTHR23028">
    <property type="entry name" value="ACETYLTRANSFERASE"/>
    <property type="match status" value="1"/>
</dbReference>
<reference evidence="3 4" key="1">
    <citation type="submission" date="2020-08" db="EMBL/GenBank/DDBJ databases">
        <title>Genomic Encyclopedia of Type Strains, Phase III (KMG-III): the genomes of soil and plant-associated and newly described type strains.</title>
        <authorList>
            <person name="Whitman W."/>
        </authorList>
    </citation>
    <scope>NUCLEOTIDE SEQUENCE [LARGE SCALE GENOMIC DNA]</scope>
    <source>
        <strain evidence="3 4">CECT 8897</strain>
    </source>
</reference>
<feature type="transmembrane region" description="Helical" evidence="1">
    <location>
        <begin position="233"/>
        <end position="250"/>
    </location>
</feature>
<dbReference type="EMBL" id="JACHXD010000013">
    <property type="protein sequence ID" value="MBB3121008.1"/>
    <property type="molecule type" value="Genomic_DNA"/>
</dbReference>
<sequence>MQNRKDQLDWIQALRGIAVLLVVLTHTRLYFMGMPQWPQVNDLLMSGAIGVDLFFIISGFIMVHTTAGQTGPKAALLFGIKRFVRIWPPYAVVLLCWLGLAMGGMSFFRQPGSTGVFLKSLALLPVDLGHPPFFGLLFPLAWTLMFEMYFYLVFGLSMLLGRWRWLGLAAWMGSTLVLLPRLHGMAGFEVMVPNPYPGYLNLMVNPIIYEFLFGVLIGLLYRQPWARIPHTTLTWQLLLVSTGYALWYPFSHPGILHGPLQWGGALAPMVLVMALASKTVAFNPPRWLVWTGTVSYSMYLTHYLGQLALTRWGQANSIDTHTWAQVFLTVLCAFPLAWLAHLCLERGLGEWTRRALMRLFARWLSAPDTGVRTTPDGNAVRIA</sequence>
<keyword evidence="1" id="KW-0812">Transmembrane</keyword>
<feature type="domain" description="Acyltransferase 3" evidence="2">
    <location>
        <begin position="9"/>
        <end position="340"/>
    </location>
</feature>
<feature type="transmembrane region" description="Helical" evidence="1">
    <location>
        <begin position="86"/>
        <end position="108"/>
    </location>
</feature>
<feature type="transmembrane region" description="Helical" evidence="1">
    <location>
        <begin position="202"/>
        <end position="221"/>
    </location>
</feature>
<proteinExistence type="predicted"/>
<dbReference type="GO" id="GO:0000271">
    <property type="term" value="P:polysaccharide biosynthetic process"/>
    <property type="evidence" value="ECO:0007669"/>
    <property type="project" value="TreeGrafter"/>
</dbReference>
<feature type="transmembrane region" description="Helical" evidence="1">
    <location>
        <begin position="165"/>
        <end position="182"/>
    </location>
</feature>
<keyword evidence="1" id="KW-0472">Membrane</keyword>
<name>A0A7W5BDM9_9BURK</name>
<gene>
    <name evidence="3" type="ORF">FHS03_004081</name>
</gene>
<comment type="caution">
    <text evidence="3">The sequence shown here is derived from an EMBL/GenBank/DDBJ whole genome shotgun (WGS) entry which is preliminary data.</text>
</comment>
<organism evidence="3 4">
    <name type="scientific">Pseudoduganella violacea</name>
    <dbReference type="NCBI Taxonomy" id="1715466"/>
    <lineage>
        <taxon>Bacteria</taxon>
        <taxon>Pseudomonadati</taxon>
        <taxon>Pseudomonadota</taxon>
        <taxon>Betaproteobacteria</taxon>
        <taxon>Burkholderiales</taxon>
        <taxon>Oxalobacteraceae</taxon>
        <taxon>Telluria group</taxon>
        <taxon>Pseudoduganella</taxon>
    </lineage>
</organism>
<feature type="transmembrane region" description="Helical" evidence="1">
    <location>
        <begin position="133"/>
        <end position="153"/>
    </location>
</feature>
<feature type="transmembrane region" description="Helical" evidence="1">
    <location>
        <begin position="43"/>
        <end position="65"/>
    </location>
</feature>
<feature type="transmembrane region" description="Helical" evidence="1">
    <location>
        <begin position="324"/>
        <end position="344"/>
    </location>
</feature>
<dbReference type="Proteomes" id="UP000541535">
    <property type="component" value="Unassembled WGS sequence"/>
</dbReference>
<accession>A0A7W5BDM9</accession>
<dbReference type="GO" id="GO:0016020">
    <property type="term" value="C:membrane"/>
    <property type="evidence" value="ECO:0007669"/>
    <property type="project" value="TreeGrafter"/>
</dbReference>
<feature type="transmembrane region" description="Helical" evidence="1">
    <location>
        <begin position="12"/>
        <end position="31"/>
    </location>
</feature>
<keyword evidence="4" id="KW-1185">Reference proteome</keyword>
<keyword evidence="1" id="KW-1133">Transmembrane helix</keyword>
<evidence type="ECO:0000313" key="3">
    <source>
        <dbReference type="EMBL" id="MBB3121008.1"/>
    </source>
</evidence>
<feature type="transmembrane region" description="Helical" evidence="1">
    <location>
        <begin position="287"/>
        <end position="304"/>
    </location>
</feature>
<evidence type="ECO:0000259" key="2">
    <source>
        <dbReference type="Pfam" id="PF01757"/>
    </source>
</evidence>